<dbReference type="EMBL" id="JACSIT010000040">
    <property type="protein sequence ID" value="MBC6992913.1"/>
    <property type="molecule type" value="Genomic_DNA"/>
</dbReference>
<dbReference type="Gene3D" id="2.130.10.10">
    <property type="entry name" value="YVTN repeat-like/Quinoprotein amine dehydrogenase"/>
    <property type="match status" value="1"/>
</dbReference>
<protein>
    <submittedName>
        <fullName evidence="4">Uncharacterized protein</fullName>
    </submittedName>
</protein>
<keyword evidence="3" id="KW-0472">Membrane</keyword>
<organism evidence="4 5">
    <name type="scientific">Neolewinella lacunae</name>
    <dbReference type="NCBI Taxonomy" id="1517758"/>
    <lineage>
        <taxon>Bacteria</taxon>
        <taxon>Pseudomonadati</taxon>
        <taxon>Bacteroidota</taxon>
        <taxon>Saprospiria</taxon>
        <taxon>Saprospirales</taxon>
        <taxon>Lewinellaceae</taxon>
        <taxon>Neolewinella</taxon>
    </lineage>
</organism>
<dbReference type="Pfam" id="PF06977">
    <property type="entry name" value="SdiA-regulated"/>
    <property type="match status" value="1"/>
</dbReference>
<dbReference type="GO" id="GO:0005886">
    <property type="term" value="C:plasma membrane"/>
    <property type="evidence" value="ECO:0007669"/>
    <property type="project" value="UniProtKB-SubCell"/>
</dbReference>
<evidence type="ECO:0000313" key="5">
    <source>
        <dbReference type="Proteomes" id="UP000650081"/>
    </source>
</evidence>
<name>A0A923PKJ9_9BACT</name>
<sequence length="313" mass="35125">MRILNSPNLLSLLILGFVVLVAGTYGYVTYTQRPEMEHYAVDPGYGFPFDFEEPEQVVDLPEALTEISGLSSWYTDDQVLAVQDEDGELFVVDVRTGEIEETFSFGKNRDYEGVARNGDKIYVLESDGKVHYLDYVEGTKEYKAVKLETSFSSRDDTEGLAYDPVLNRLLITPKEQELTTDDEADDHQRGIYAYDPELGLMAPEPLFTIDEYAVGQVVYGQRQRFNIKPSGIAVDPITKDLYVLASIGNILVVIDRESNIKHIELLREKMFRQPEGLTFNARGDLFISSEGRGGDGVLATYRRQTAAATSKGQ</sequence>
<gene>
    <name evidence="4" type="ORF">H9S92_01940</name>
</gene>
<evidence type="ECO:0000256" key="1">
    <source>
        <dbReference type="ARBA" id="ARBA00004236"/>
    </source>
</evidence>
<dbReference type="InterPro" id="IPR015943">
    <property type="entry name" value="WD40/YVTN_repeat-like_dom_sf"/>
</dbReference>
<keyword evidence="2" id="KW-1003">Cell membrane</keyword>
<comment type="caution">
    <text evidence="4">The sequence shown here is derived from an EMBL/GenBank/DDBJ whole genome shotgun (WGS) entry which is preliminary data.</text>
</comment>
<evidence type="ECO:0000313" key="4">
    <source>
        <dbReference type="EMBL" id="MBC6992913.1"/>
    </source>
</evidence>
<accession>A0A923PKJ9</accession>
<dbReference type="Proteomes" id="UP000650081">
    <property type="component" value="Unassembled WGS sequence"/>
</dbReference>
<reference evidence="4" key="1">
    <citation type="submission" date="2020-08" db="EMBL/GenBank/DDBJ databases">
        <title>Lewinella bacteria from marine environments.</title>
        <authorList>
            <person name="Zhong Y."/>
        </authorList>
    </citation>
    <scope>NUCLEOTIDE SEQUENCE</scope>
    <source>
        <strain evidence="4">KCTC 42187</strain>
    </source>
</reference>
<proteinExistence type="predicted"/>
<keyword evidence="5" id="KW-1185">Reference proteome</keyword>
<dbReference type="AlphaFoldDB" id="A0A923PKJ9"/>
<comment type="subcellular location">
    <subcellularLocation>
        <location evidence="1">Cell membrane</location>
    </subcellularLocation>
</comment>
<evidence type="ECO:0000256" key="2">
    <source>
        <dbReference type="ARBA" id="ARBA00022475"/>
    </source>
</evidence>
<dbReference type="RefSeq" id="WP_187465041.1">
    <property type="nucleotide sequence ID" value="NZ_JACSIT010000040.1"/>
</dbReference>
<dbReference type="SUPFAM" id="SSF75011">
    <property type="entry name" value="3-carboxy-cis,cis-mucoante lactonizing enzyme"/>
    <property type="match status" value="1"/>
</dbReference>
<evidence type="ECO:0000256" key="3">
    <source>
        <dbReference type="ARBA" id="ARBA00023136"/>
    </source>
</evidence>
<dbReference type="InterPro" id="IPR009722">
    <property type="entry name" value="YjiK/CarP"/>
</dbReference>